<sequence length="909" mass="102460">MVEPVLESRKEQPSLQNVSKRISIPEDAPKSLALIPEVECLIPRIRHVSETNSSSDSGVEANVSSSSSLESVRLSSPQGSEDSGDSTPKIYSSTSHSLSPANAASIPAQGNFYHPNTVDQIPIKNLSVSSSNETLTEERVSRNDRICLTEIQNKQGIDLYKNYRYNSVCLTNREAAHSDTRISASASKQVHNLKFPGLPTERDFTSKNRVPLIHEFIPCRRHRLSSEYFCWSCAEDGCQKCVAERHENHRYYKSITCYNLLTREDEIIGQMEVCLRSLKNTCSRFKHFHDTLLLGVIDWQKKIGTRVNIKLAQIQLESAQHLKNLHSIETEAEGEFTSFRRMMNGLRRLYHSGFLTEIHDNANPIRRSLINLECINTRTIEAITNAILSESGGRSILSDIIQTSGMEMLTHTPLSHLEKMGPWKNAMKRGPKSDILKCSPDTQAPDIPAVLEPLFCCGVPSPTICDSFTFARMDPITPAPARTHWDSSWPTEQDQVQMAHFDAVSRLLSPEPLWPEVNKFDRKWEPRTPQPKPSTSSWIPHTPQPRLPQFAEQSAEPPSRRSQSLVALWEQIEQPAPSVPKPLLPLPSTPKQEKSQVQLPKALQPIAVADKAFEIGYHISRNYSQIKTPVVKIEGRGEKDANQLCRPWGVCCDKKNHIYVADRSKDRIVVFSTDGTFIHSFGVKGDRPGEFNRPAGLAFDCEGRLVVADKDNHRIQVFSSDGEYLFHFGRYGNQHGEFFYPWDVACSSNGHIAVTDTRNHRVQIFTHSGVFIRKYGWESRPSMLRELDSPRGVIFIKDNVLLVTDFNNHRIIQITFGDRVCMGQFNKTNHPKAVLNRPQGLTMDAEGNILVCDSKNDRVVIFSPEGEFMGDFGRHGKEDGQFDRAVDITVAPDGKIAVIDLGHNRVQIF</sequence>
<proteinExistence type="predicted"/>
<gene>
    <name evidence="4" type="ORF">V9T40_005006</name>
</gene>
<dbReference type="AlphaFoldDB" id="A0AAN9Y3U2"/>
<dbReference type="GO" id="GO:0008270">
    <property type="term" value="F:zinc ion binding"/>
    <property type="evidence" value="ECO:0007669"/>
    <property type="project" value="UniProtKB-KW"/>
</dbReference>
<dbReference type="SUPFAM" id="SSF57845">
    <property type="entry name" value="B-box zinc-binding domain"/>
    <property type="match status" value="1"/>
</dbReference>
<feature type="repeat" description="NHL" evidence="2">
    <location>
        <begin position="725"/>
        <end position="768"/>
    </location>
</feature>
<protein>
    <submittedName>
        <fullName evidence="4">Uncharacterized protein</fullName>
    </submittedName>
</protein>
<dbReference type="SUPFAM" id="SSF101898">
    <property type="entry name" value="NHL repeat"/>
    <property type="match status" value="1"/>
</dbReference>
<dbReference type="Gene3D" id="2.120.10.30">
    <property type="entry name" value="TolB, C-terminal domain"/>
    <property type="match status" value="2"/>
</dbReference>
<comment type="caution">
    <text evidence="4">The sequence shown here is derived from an EMBL/GenBank/DDBJ whole genome shotgun (WGS) entry which is preliminary data.</text>
</comment>
<dbReference type="InterPro" id="IPR001258">
    <property type="entry name" value="NHL_repeat"/>
</dbReference>
<feature type="compositionally biased region" description="Polar residues" evidence="3">
    <location>
        <begin position="77"/>
        <end position="102"/>
    </location>
</feature>
<dbReference type="PANTHER" id="PTHR24104">
    <property type="entry name" value="E3 UBIQUITIN-PROTEIN LIGASE NHLRC1-RELATED"/>
    <property type="match status" value="1"/>
</dbReference>
<accession>A0AAN9Y3U2</accession>
<keyword evidence="1" id="KW-0677">Repeat</keyword>
<dbReference type="CDD" id="cd14954">
    <property type="entry name" value="NHL_TRIM71_like"/>
    <property type="match status" value="1"/>
</dbReference>
<dbReference type="GO" id="GO:0043161">
    <property type="term" value="P:proteasome-mediated ubiquitin-dependent protein catabolic process"/>
    <property type="evidence" value="ECO:0007669"/>
    <property type="project" value="TreeGrafter"/>
</dbReference>
<keyword evidence="5" id="KW-1185">Reference proteome</keyword>
<dbReference type="PANTHER" id="PTHR24104:SF48">
    <property type="entry name" value="PROTEIN WECH"/>
    <property type="match status" value="1"/>
</dbReference>
<dbReference type="GO" id="GO:0061630">
    <property type="term" value="F:ubiquitin protein ligase activity"/>
    <property type="evidence" value="ECO:0007669"/>
    <property type="project" value="TreeGrafter"/>
</dbReference>
<reference evidence="4 5" key="1">
    <citation type="submission" date="2024-03" db="EMBL/GenBank/DDBJ databases">
        <title>Adaptation during the transition from Ophiocordyceps entomopathogen to insect associate is accompanied by gene loss and intensified selection.</title>
        <authorList>
            <person name="Ward C.M."/>
            <person name="Onetto C.A."/>
            <person name="Borneman A.R."/>
        </authorList>
    </citation>
    <scope>NUCLEOTIDE SEQUENCE [LARGE SCALE GENOMIC DNA]</scope>
    <source>
        <strain evidence="4">AWRI1</strain>
        <tissue evidence="4">Single Adult Female</tissue>
    </source>
</reference>
<dbReference type="Proteomes" id="UP001367676">
    <property type="component" value="Unassembled WGS sequence"/>
</dbReference>
<organism evidence="4 5">
    <name type="scientific">Parthenolecanium corni</name>
    <dbReference type="NCBI Taxonomy" id="536013"/>
    <lineage>
        <taxon>Eukaryota</taxon>
        <taxon>Metazoa</taxon>
        <taxon>Ecdysozoa</taxon>
        <taxon>Arthropoda</taxon>
        <taxon>Hexapoda</taxon>
        <taxon>Insecta</taxon>
        <taxon>Pterygota</taxon>
        <taxon>Neoptera</taxon>
        <taxon>Paraneoptera</taxon>
        <taxon>Hemiptera</taxon>
        <taxon>Sternorrhyncha</taxon>
        <taxon>Coccoidea</taxon>
        <taxon>Coccidae</taxon>
        <taxon>Parthenolecanium</taxon>
    </lineage>
</organism>
<dbReference type="GO" id="GO:0000209">
    <property type="term" value="P:protein polyubiquitination"/>
    <property type="evidence" value="ECO:0007669"/>
    <property type="project" value="TreeGrafter"/>
</dbReference>
<dbReference type="PROSITE" id="PS51125">
    <property type="entry name" value="NHL"/>
    <property type="match status" value="5"/>
</dbReference>
<feature type="repeat" description="NHL" evidence="2">
    <location>
        <begin position="835"/>
        <end position="865"/>
    </location>
</feature>
<dbReference type="InterPro" id="IPR050952">
    <property type="entry name" value="TRIM-NHL_E3_ligases"/>
</dbReference>
<name>A0AAN9Y3U2_9HEMI</name>
<feature type="repeat" description="NHL" evidence="2">
    <location>
        <begin position="869"/>
        <end position="909"/>
    </location>
</feature>
<dbReference type="EMBL" id="JBBCAQ010000032">
    <property type="protein sequence ID" value="KAK7584043.1"/>
    <property type="molecule type" value="Genomic_DNA"/>
</dbReference>
<evidence type="ECO:0000256" key="2">
    <source>
        <dbReference type="PROSITE-ProRule" id="PRU00504"/>
    </source>
</evidence>
<feature type="compositionally biased region" description="Basic and acidic residues" evidence="3">
    <location>
        <begin position="1"/>
        <end position="12"/>
    </location>
</feature>
<feature type="repeat" description="NHL" evidence="2">
    <location>
        <begin position="635"/>
        <end position="674"/>
    </location>
</feature>
<feature type="region of interest" description="Disordered" evidence="3">
    <location>
        <begin position="1"/>
        <end position="23"/>
    </location>
</feature>
<evidence type="ECO:0000313" key="4">
    <source>
        <dbReference type="EMBL" id="KAK7584043.1"/>
    </source>
</evidence>
<evidence type="ECO:0000313" key="5">
    <source>
        <dbReference type="Proteomes" id="UP001367676"/>
    </source>
</evidence>
<feature type="region of interest" description="Disordered" evidence="3">
    <location>
        <begin position="520"/>
        <end position="564"/>
    </location>
</feature>
<feature type="compositionally biased region" description="Low complexity" evidence="3">
    <location>
        <begin position="53"/>
        <end position="76"/>
    </location>
</feature>
<dbReference type="Pfam" id="PF01436">
    <property type="entry name" value="NHL"/>
    <property type="match status" value="4"/>
</dbReference>
<feature type="repeat" description="NHL" evidence="2">
    <location>
        <begin position="678"/>
        <end position="721"/>
    </location>
</feature>
<feature type="region of interest" description="Disordered" evidence="3">
    <location>
        <begin position="50"/>
        <end position="103"/>
    </location>
</feature>
<evidence type="ECO:0000256" key="3">
    <source>
        <dbReference type="SAM" id="MobiDB-lite"/>
    </source>
</evidence>
<evidence type="ECO:0000256" key="1">
    <source>
        <dbReference type="ARBA" id="ARBA00022737"/>
    </source>
</evidence>
<dbReference type="InterPro" id="IPR011042">
    <property type="entry name" value="6-blade_b-propeller_TolB-like"/>
</dbReference>